<sequence length="85" mass="10212">MLSKPLQDIIDILKNGGESDAYIDTVTFLFNRMLEDKENGTFERDKYIEPALSIHVRLRNRHKEDFNGSLLSWYRRFIELYEEKK</sequence>
<evidence type="ECO:0000313" key="2">
    <source>
        <dbReference type="Proteomes" id="UP000223891"/>
    </source>
</evidence>
<proteinExistence type="predicted"/>
<dbReference type="EMBL" id="KU574722">
    <property type="protein sequence ID" value="AMM43703.1"/>
    <property type="molecule type" value="Genomic_DNA"/>
</dbReference>
<protein>
    <submittedName>
        <fullName evidence="1">Uncharacterized protein</fullName>
    </submittedName>
</protein>
<organism evidence="1 2">
    <name type="scientific">Pectobacterium phage vB_PcaM_CBB</name>
    <dbReference type="NCBI Taxonomy" id="2772511"/>
    <lineage>
        <taxon>Viruses</taxon>
        <taxon>Duplodnaviria</taxon>
        <taxon>Heunggongvirae</taxon>
        <taxon>Uroviricota</taxon>
        <taxon>Caudoviricetes</taxon>
        <taxon>Mimasvirus</taxon>
        <taxon>Mimasvirus CBB</taxon>
    </lineage>
</organism>
<reference evidence="2" key="1">
    <citation type="submission" date="2016-01" db="EMBL/GenBank/DDBJ databases">
        <title>Isolation and Characterization of Enterobacteria phage CBB.</title>
        <authorList>
            <person name="Buttimer C.T.H."/>
            <person name="Hendrix H."/>
            <person name="Alexandre H."/>
            <person name="O'Mahony J."/>
            <person name="Lavigne R."/>
            <person name="Coffey A."/>
        </authorList>
    </citation>
    <scope>NUCLEOTIDE SEQUENCE [LARGE SCALE GENOMIC DNA]</scope>
</reference>
<name>A0A1L2CUK0_9CAUD</name>
<evidence type="ECO:0000313" key="1">
    <source>
        <dbReference type="EMBL" id="AMM43703.1"/>
    </source>
</evidence>
<dbReference type="Proteomes" id="UP000223891">
    <property type="component" value="Segment"/>
</dbReference>
<keyword evidence="2" id="KW-1185">Reference proteome</keyword>
<gene>
    <name evidence="1" type="ORF">CBB_138</name>
</gene>
<accession>A0A1L2CUK0</accession>